<dbReference type="Proteomes" id="UP000324800">
    <property type="component" value="Unassembled WGS sequence"/>
</dbReference>
<gene>
    <name evidence="1" type="ORF">EZS28_042021</name>
</gene>
<evidence type="ECO:0000313" key="2">
    <source>
        <dbReference type="Proteomes" id="UP000324800"/>
    </source>
</evidence>
<reference evidence="1 2" key="1">
    <citation type="submission" date="2019-03" db="EMBL/GenBank/DDBJ databases">
        <title>Single cell metagenomics reveals metabolic interactions within the superorganism composed of flagellate Streblomastix strix and complex community of Bacteroidetes bacteria on its surface.</title>
        <authorList>
            <person name="Treitli S.C."/>
            <person name="Kolisko M."/>
            <person name="Husnik F."/>
            <person name="Keeling P."/>
            <person name="Hampl V."/>
        </authorList>
    </citation>
    <scope>NUCLEOTIDE SEQUENCE [LARGE SCALE GENOMIC DNA]</scope>
    <source>
        <strain evidence="1">ST1C</strain>
    </source>
</reference>
<proteinExistence type="predicted"/>
<sequence length="113" mass="12437">MNPIDIQLFRVSDSGLVALTNIFIQRSNIYRSENIPIVMIKSQIGQLNNGIKKNLAGQLVISNCILEGINSVNSEVWFDQRLTKTCDVGYGAAIFSDGQSDVQIQGSTILTFD</sequence>
<dbReference type="AlphaFoldDB" id="A0A5J4TX92"/>
<organism evidence="1 2">
    <name type="scientific">Streblomastix strix</name>
    <dbReference type="NCBI Taxonomy" id="222440"/>
    <lineage>
        <taxon>Eukaryota</taxon>
        <taxon>Metamonada</taxon>
        <taxon>Preaxostyla</taxon>
        <taxon>Oxymonadida</taxon>
        <taxon>Streblomastigidae</taxon>
        <taxon>Streblomastix</taxon>
    </lineage>
</organism>
<evidence type="ECO:0000313" key="1">
    <source>
        <dbReference type="EMBL" id="KAA6362452.1"/>
    </source>
</evidence>
<accession>A0A5J4TX92</accession>
<dbReference type="EMBL" id="SNRW01024186">
    <property type="protein sequence ID" value="KAA6362452.1"/>
    <property type="molecule type" value="Genomic_DNA"/>
</dbReference>
<name>A0A5J4TX92_9EUKA</name>
<protein>
    <submittedName>
        <fullName evidence="1">Uncharacterized protein</fullName>
    </submittedName>
</protein>
<comment type="caution">
    <text evidence="1">The sequence shown here is derived from an EMBL/GenBank/DDBJ whole genome shotgun (WGS) entry which is preliminary data.</text>
</comment>